<dbReference type="Gene3D" id="3.90.1580.10">
    <property type="entry name" value="paralog of FGE (formylglycine-generating enzyme)"/>
    <property type="match status" value="1"/>
</dbReference>
<feature type="compositionally biased region" description="Basic and acidic residues" evidence="1">
    <location>
        <begin position="277"/>
        <end position="287"/>
    </location>
</feature>
<feature type="chain" id="PRO_5043644255" evidence="2">
    <location>
        <begin position="22"/>
        <end position="349"/>
    </location>
</feature>
<reference evidence="4" key="2">
    <citation type="submission" date="2023-08" db="EMBL/GenBank/DDBJ databases">
        <title>Isolation, Identification, Denitrification Characteristics of A Highly Efficient Aerobic Denitrifying Bacterial Strain DS2.</title>
        <authorList>
            <person name="Wang H."/>
        </authorList>
    </citation>
    <scope>NUCLEOTIDE SEQUENCE</scope>
    <source>
        <strain evidence="4">DS2</strain>
    </source>
</reference>
<accession>A0AAW5HRG6</accession>
<dbReference type="AlphaFoldDB" id="A0AAW5HRG6"/>
<evidence type="ECO:0000313" key="5">
    <source>
        <dbReference type="Proteomes" id="UP001202943"/>
    </source>
</evidence>
<name>A0AAW5HRG6_PSEPU</name>
<evidence type="ECO:0000256" key="2">
    <source>
        <dbReference type="SAM" id="SignalP"/>
    </source>
</evidence>
<dbReference type="GO" id="GO:0120147">
    <property type="term" value="F:formylglycine-generating oxidase activity"/>
    <property type="evidence" value="ECO:0007669"/>
    <property type="project" value="TreeGrafter"/>
</dbReference>
<proteinExistence type="predicted"/>
<reference evidence="4" key="1">
    <citation type="submission" date="2022-05" db="EMBL/GenBank/DDBJ databases">
        <authorList>
            <person name="Yi M."/>
        </authorList>
    </citation>
    <scope>NUCLEOTIDE SEQUENCE</scope>
    <source>
        <strain evidence="4">DS2</strain>
    </source>
</reference>
<evidence type="ECO:0000259" key="3">
    <source>
        <dbReference type="Pfam" id="PF03781"/>
    </source>
</evidence>
<dbReference type="SUPFAM" id="SSF56436">
    <property type="entry name" value="C-type lectin-like"/>
    <property type="match status" value="1"/>
</dbReference>
<dbReference type="PANTHER" id="PTHR23150:SF19">
    <property type="entry name" value="FORMYLGLYCINE-GENERATING ENZYME"/>
    <property type="match status" value="1"/>
</dbReference>
<gene>
    <name evidence="4" type="ORF">M8C81_22415</name>
</gene>
<comment type="caution">
    <text evidence="4">The sequence shown here is derived from an EMBL/GenBank/DDBJ whole genome shotgun (WGS) entry which is preliminary data.</text>
</comment>
<protein>
    <submittedName>
        <fullName evidence="4">Formylglycine-generating enzyme family protein</fullName>
    </submittedName>
</protein>
<dbReference type="Proteomes" id="UP001202943">
    <property type="component" value="Unassembled WGS sequence"/>
</dbReference>
<feature type="compositionally biased region" description="Polar residues" evidence="1">
    <location>
        <begin position="330"/>
        <end position="341"/>
    </location>
</feature>
<feature type="region of interest" description="Disordered" evidence="1">
    <location>
        <begin position="277"/>
        <end position="297"/>
    </location>
</feature>
<dbReference type="InterPro" id="IPR016187">
    <property type="entry name" value="CTDL_fold"/>
</dbReference>
<feature type="region of interest" description="Disordered" evidence="1">
    <location>
        <begin position="329"/>
        <end position="349"/>
    </location>
</feature>
<dbReference type="PANTHER" id="PTHR23150">
    <property type="entry name" value="SULFATASE MODIFYING FACTOR 1, 2"/>
    <property type="match status" value="1"/>
</dbReference>
<feature type="domain" description="Sulfatase-modifying factor enzyme-like" evidence="3">
    <location>
        <begin position="49"/>
        <end position="348"/>
    </location>
</feature>
<dbReference type="Pfam" id="PF03781">
    <property type="entry name" value="FGE-sulfatase"/>
    <property type="match status" value="1"/>
</dbReference>
<dbReference type="RefSeq" id="WP_252461147.1">
    <property type="nucleotide sequence ID" value="NZ_JAMHFX010000219.1"/>
</dbReference>
<dbReference type="InterPro" id="IPR005532">
    <property type="entry name" value="SUMF_dom"/>
</dbReference>
<feature type="signal peptide" evidence="2">
    <location>
        <begin position="1"/>
        <end position="21"/>
    </location>
</feature>
<dbReference type="InterPro" id="IPR051043">
    <property type="entry name" value="Sulfatase_Mod_Factor_Kinase"/>
</dbReference>
<evidence type="ECO:0000256" key="1">
    <source>
        <dbReference type="SAM" id="MobiDB-lite"/>
    </source>
</evidence>
<keyword evidence="2" id="KW-0732">Signal</keyword>
<organism evidence="4 5">
    <name type="scientific">Pseudomonas putida</name>
    <name type="common">Arthrobacter siderocapsulatus</name>
    <dbReference type="NCBI Taxonomy" id="303"/>
    <lineage>
        <taxon>Bacteria</taxon>
        <taxon>Pseudomonadati</taxon>
        <taxon>Pseudomonadota</taxon>
        <taxon>Gammaproteobacteria</taxon>
        <taxon>Pseudomonadales</taxon>
        <taxon>Pseudomonadaceae</taxon>
        <taxon>Pseudomonas</taxon>
    </lineage>
</organism>
<evidence type="ECO:0000313" key="4">
    <source>
        <dbReference type="EMBL" id="MCO1623351.1"/>
    </source>
</evidence>
<dbReference type="EMBL" id="JAMHFX010000219">
    <property type="protein sequence ID" value="MCO1623351.1"/>
    <property type="molecule type" value="Genomic_DNA"/>
</dbReference>
<dbReference type="InterPro" id="IPR042095">
    <property type="entry name" value="SUMF_sf"/>
</dbReference>
<sequence>MIARAAGCAALAAGLLAAAYAVWPQAPAPALLCTGYTGLPAQRQGPWRDGMVHVPGGEFSFGSSRFYDEEGPPHPAKVSGFWIDVHPVTNAQFASFVKATGYVTHAERGTRIEDDPTLPDALRVPGAMVFHQGADVLSPGWQFVLSPGWQFVPGANWRHPQGPGSSLVGLDNHPVVQVALEDAQAYARWAGRELPSEAQLEYAMRGGLTDADFSWGSTEQPKGKLMANTWQGQFPYRNAAKDGFTGTSPVGCFPANGFGLFDAGGNVWELTRTGYRPGHDAQRDAKLDPSGPALSDSFDPADPGVPVAVIKGGSHLCSADRCMRYRPSARQPQPVSMTTSHVGFRTIRQ</sequence>